<evidence type="ECO:0000313" key="2">
    <source>
        <dbReference type="Proteomes" id="UP001165960"/>
    </source>
</evidence>
<evidence type="ECO:0000313" key="1">
    <source>
        <dbReference type="EMBL" id="KAJ9085865.1"/>
    </source>
</evidence>
<dbReference type="EMBL" id="QTSX02000741">
    <property type="protein sequence ID" value="KAJ9085865.1"/>
    <property type="molecule type" value="Genomic_DNA"/>
</dbReference>
<comment type="caution">
    <text evidence="1">The sequence shown here is derived from an EMBL/GenBank/DDBJ whole genome shotgun (WGS) entry which is preliminary data.</text>
</comment>
<accession>A0ACC2UG89</accession>
<dbReference type="Proteomes" id="UP001165960">
    <property type="component" value="Unassembled WGS sequence"/>
</dbReference>
<organism evidence="1 2">
    <name type="scientific">Entomophthora muscae</name>
    <dbReference type="NCBI Taxonomy" id="34485"/>
    <lineage>
        <taxon>Eukaryota</taxon>
        <taxon>Fungi</taxon>
        <taxon>Fungi incertae sedis</taxon>
        <taxon>Zoopagomycota</taxon>
        <taxon>Entomophthoromycotina</taxon>
        <taxon>Entomophthoromycetes</taxon>
        <taxon>Entomophthorales</taxon>
        <taxon>Entomophthoraceae</taxon>
        <taxon>Entomophthora</taxon>
    </lineage>
</organism>
<gene>
    <name evidence="1" type="ORF">DSO57_1009705</name>
</gene>
<sequence length="110" mass="12858">MNEVLYMQLYKHNFKILALEEEEDTLAKESMKIREELKETRASLYSMKDQIDRLLSLLPTPAHQPALVHFEEPHSLGRLSLRSYAHSSENDSFHSYETMKTHSTTFLDTS</sequence>
<proteinExistence type="predicted"/>
<protein>
    <submittedName>
        <fullName evidence="1">Uncharacterized protein</fullName>
    </submittedName>
</protein>
<keyword evidence="2" id="KW-1185">Reference proteome</keyword>
<name>A0ACC2UG89_9FUNG</name>
<reference evidence="1" key="1">
    <citation type="submission" date="2022-04" db="EMBL/GenBank/DDBJ databases">
        <title>Genome of the entomopathogenic fungus Entomophthora muscae.</title>
        <authorList>
            <person name="Elya C."/>
            <person name="Lovett B.R."/>
            <person name="Lee E."/>
            <person name="Macias A.M."/>
            <person name="Hajek A.E."/>
            <person name="De Bivort B.L."/>
            <person name="Kasson M.T."/>
            <person name="De Fine Licht H.H."/>
            <person name="Stajich J.E."/>
        </authorList>
    </citation>
    <scope>NUCLEOTIDE SEQUENCE</scope>
    <source>
        <strain evidence="1">Berkeley</strain>
    </source>
</reference>